<dbReference type="RefSeq" id="WP_164315860.1">
    <property type="nucleotide sequence ID" value="NZ_JAAGLU010000014.1"/>
</dbReference>
<organism evidence="1">
    <name type="scientific">Streptomyces sp. SID12501</name>
    <dbReference type="NCBI Taxonomy" id="2706042"/>
    <lineage>
        <taxon>Bacteria</taxon>
        <taxon>Bacillati</taxon>
        <taxon>Actinomycetota</taxon>
        <taxon>Actinomycetes</taxon>
        <taxon>Kitasatosporales</taxon>
        <taxon>Streptomycetaceae</taxon>
        <taxon>Streptomyces</taxon>
    </lineage>
</organism>
<proteinExistence type="predicted"/>
<gene>
    <name evidence="1" type="ORF">G3I71_18240</name>
</gene>
<name>A0A6B3BTN7_9ACTN</name>
<dbReference type="EMBL" id="JAAGLU010000014">
    <property type="protein sequence ID" value="NEC87727.1"/>
    <property type="molecule type" value="Genomic_DNA"/>
</dbReference>
<dbReference type="AlphaFoldDB" id="A0A6B3BTN7"/>
<reference evidence="1" key="1">
    <citation type="submission" date="2020-01" db="EMBL/GenBank/DDBJ databases">
        <title>Insect and environment-associated Actinomycetes.</title>
        <authorList>
            <person name="Currrie C."/>
            <person name="Chevrette M."/>
            <person name="Carlson C."/>
            <person name="Stubbendieck R."/>
            <person name="Wendt-Pienkowski E."/>
        </authorList>
    </citation>
    <scope>NUCLEOTIDE SEQUENCE</scope>
    <source>
        <strain evidence="1">SID12501</strain>
    </source>
</reference>
<accession>A0A6B3BTN7</accession>
<sequence>MNRNAHLLPVSQLELTWRRDLFDSMRELGWERMPAAFALPVSGPEADYRGASVPPGVAFSTERRATSAMGSRTFTLRTLDLDFELVGRVRLRRAGVDQHFYSLAHALDGDDLVSDVLLAEAWARARTFDAEPTTGVLERYFTRLEHRVERIDTTLIRFRLAAWRPRHAD</sequence>
<evidence type="ECO:0000313" key="1">
    <source>
        <dbReference type="EMBL" id="NEC87727.1"/>
    </source>
</evidence>
<comment type="caution">
    <text evidence="1">The sequence shown here is derived from an EMBL/GenBank/DDBJ whole genome shotgun (WGS) entry which is preliminary data.</text>
</comment>
<protein>
    <submittedName>
        <fullName evidence="1">Uncharacterized protein</fullName>
    </submittedName>
</protein>